<name>A0A4Q2SNV2_9ACTN</name>
<sequence>MTTTITAREAAEVERVNATGRQPVDFVHGLWLLAESWDAWRTPFEERGYAALAVDWPGDQADHAAAHAHANSLSGVGVGQVADHVAEVIGTLDLTPIVVGHSFGGLLVQIIAGRGLASATVSIDPAPSRGVLPLPFSALKAAFPVLGNPANRKRTVTLTFDEFRYGFANAVDETEARELYDTFHTPAPGRPLFQAATANLDPTTEAKADKRTPERGPLLVISGEKDNIVPWALANAAYKQQRKNGHSATEIVEIPGVGHSLVIDGGWRAVADASLDFLDRHGLARHDAGPDQS</sequence>
<dbReference type="PANTHER" id="PTHR43194">
    <property type="entry name" value="HYDROLASE ALPHA/BETA FOLD FAMILY"/>
    <property type="match status" value="1"/>
</dbReference>
<keyword evidence="3" id="KW-1185">Reference proteome</keyword>
<evidence type="ECO:0000259" key="1">
    <source>
        <dbReference type="Pfam" id="PF12697"/>
    </source>
</evidence>
<proteinExistence type="predicted"/>
<gene>
    <name evidence="2" type="ORF">EUA94_14265</name>
</gene>
<dbReference type="Pfam" id="PF12697">
    <property type="entry name" value="Abhydrolase_6"/>
    <property type="match status" value="1"/>
</dbReference>
<dbReference type="EMBL" id="SDWV01000014">
    <property type="protein sequence ID" value="RYC07456.1"/>
    <property type="molecule type" value="Genomic_DNA"/>
</dbReference>
<protein>
    <submittedName>
        <fullName evidence="2">Alpha/beta hydrolase</fullName>
    </submittedName>
</protein>
<dbReference type="GO" id="GO:0016787">
    <property type="term" value="F:hydrolase activity"/>
    <property type="evidence" value="ECO:0007669"/>
    <property type="project" value="UniProtKB-KW"/>
</dbReference>
<dbReference type="Proteomes" id="UP000291101">
    <property type="component" value="Unassembled WGS sequence"/>
</dbReference>
<comment type="caution">
    <text evidence="2">The sequence shown here is derived from an EMBL/GenBank/DDBJ whole genome shotgun (WGS) entry which is preliminary data.</text>
</comment>
<dbReference type="RefSeq" id="WP_129427549.1">
    <property type="nucleotide sequence ID" value="NZ_SDWV01000014.1"/>
</dbReference>
<dbReference type="AlphaFoldDB" id="A0A4Q2SNV2"/>
<dbReference type="InterPro" id="IPR029058">
    <property type="entry name" value="AB_hydrolase_fold"/>
</dbReference>
<organism evidence="2 3">
    <name type="scientific">Nocardioides zhouii</name>
    <dbReference type="NCBI Taxonomy" id="1168729"/>
    <lineage>
        <taxon>Bacteria</taxon>
        <taxon>Bacillati</taxon>
        <taxon>Actinomycetota</taxon>
        <taxon>Actinomycetes</taxon>
        <taxon>Propionibacteriales</taxon>
        <taxon>Nocardioidaceae</taxon>
        <taxon>Nocardioides</taxon>
    </lineage>
</organism>
<dbReference type="InterPro" id="IPR050228">
    <property type="entry name" value="Carboxylesterase_BioH"/>
</dbReference>
<feature type="domain" description="AB hydrolase-1" evidence="1">
    <location>
        <begin position="26"/>
        <end position="273"/>
    </location>
</feature>
<accession>A0A4Q2SNV2</accession>
<keyword evidence="2" id="KW-0378">Hydrolase</keyword>
<reference evidence="2 3" key="1">
    <citation type="submission" date="2019-01" db="EMBL/GenBank/DDBJ databases">
        <title>Novel species of Nocardioides.</title>
        <authorList>
            <person name="Liu Q."/>
            <person name="X Y.-H."/>
        </authorList>
    </citation>
    <scope>NUCLEOTIDE SEQUENCE [LARGE SCALE GENOMIC DNA]</scope>
    <source>
        <strain evidence="2 3">HLT2-9</strain>
    </source>
</reference>
<evidence type="ECO:0000313" key="2">
    <source>
        <dbReference type="EMBL" id="RYC07456.1"/>
    </source>
</evidence>
<dbReference type="Gene3D" id="3.40.50.1820">
    <property type="entry name" value="alpha/beta hydrolase"/>
    <property type="match status" value="1"/>
</dbReference>
<dbReference type="InterPro" id="IPR000073">
    <property type="entry name" value="AB_hydrolase_1"/>
</dbReference>
<dbReference type="SUPFAM" id="SSF53474">
    <property type="entry name" value="alpha/beta-Hydrolases"/>
    <property type="match status" value="1"/>
</dbReference>
<dbReference type="OrthoDB" id="3810256at2"/>
<dbReference type="PANTHER" id="PTHR43194:SF2">
    <property type="entry name" value="PEROXISOMAL MEMBRANE PROTEIN LPX1"/>
    <property type="match status" value="1"/>
</dbReference>
<evidence type="ECO:0000313" key="3">
    <source>
        <dbReference type="Proteomes" id="UP000291101"/>
    </source>
</evidence>